<dbReference type="Proteomes" id="UP000737171">
    <property type="component" value="Unassembled WGS sequence"/>
</dbReference>
<dbReference type="EMBL" id="JABRWJ010000014">
    <property type="protein sequence ID" value="NRF71792.1"/>
    <property type="molecule type" value="Genomic_DNA"/>
</dbReference>
<dbReference type="NCBIfam" id="NF040504">
    <property type="entry name" value="resist_ArsN1b"/>
    <property type="match status" value="1"/>
</dbReference>
<evidence type="ECO:0000256" key="1">
    <source>
        <dbReference type="SAM" id="MobiDB-lite"/>
    </source>
</evidence>
<evidence type="ECO:0000259" key="2">
    <source>
        <dbReference type="PROSITE" id="PS51186"/>
    </source>
</evidence>
<gene>
    <name evidence="3" type="ORF">HLB44_32885</name>
</gene>
<keyword evidence="4" id="KW-1185">Reference proteome</keyword>
<feature type="region of interest" description="Disordered" evidence="1">
    <location>
        <begin position="163"/>
        <end position="182"/>
    </location>
</feature>
<proteinExistence type="predicted"/>
<sequence length="182" mass="20094">MKIRTATAADAEAIAAIYRPIVLDTTISFEWVPPTVDELQARIAKTLAKYPWLVAVDANDAVAGFAYAGGHRDAPSYQWSVNTSVYVRDDVRGQGVGKLLYQALHRQLVDLGYFRAFAGIALPNPASVALHESVGYRALGVYENVGFKFGAWRDVGWWSKELQPPAQKPEPPRLPLQQVQRG</sequence>
<evidence type="ECO:0000313" key="3">
    <source>
        <dbReference type="EMBL" id="NRF71792.1"/>
    </source>
</evidence>
<dbReference type="RefSeq" id="WP_173133730.1">
    <property type="nucleotide sequence ID" value="NZ_JABRWJ010000014.1"/>
</dbReference>
<dbReference type="Pfam" id="PF13420">
    <property type="entry name" value="Acetyltransf_4"/>
    <property type="match status" value="1"/>
</dbReference>
<organism evidence="3 4">
    <name type="scientific">Pseudaquabacterium terrae</name>
    <dbReference type="NCBI Taxonomy" id="2732868"/>
    <lineage>
        <taxon>Bacteria</taxon>
        <taxon>Pseudomonadati</taxon>
        <taxon>Pseudomonadota</taxon>
        <taxon>Betaproteobacteria</taxon>
        <taxon>Burkholderiales</taxon>
        <taxon>Sphaerotilaceae</taxon>
        <taxon>Pseudaquabacterium</taxon>
    </lineage>
</organism>
<protein>
    <submittedName>
        <fullName evidence="3">N-acetyltransferase family protein</fullName>
    </submittedName>
</protein>
<dbReference type="SUPFAM" id="SSF55729">
    <property type="entry name" value="Acyl-CoA N-acyltransferases (Nat)"/>
    <property type="match status" value="1"/>
</dbReference>
<dbReference type="PANTHER" id="PTHR43072:SF8">
    <property type="entry name" value="ACYLTRANSFERASE FABY-RELATED"/>
    <property type="match status" value="1"/>
</dbReference>
<dbReference type="Gene3D" id="3.40.630.30">
    <property type="match status" value="1"/>
</dbReference>
<dbReference type="PANTHER" id="PTHR43072">
    <property type="entry name" value="N-ACETYLTRANSFERASE"/>
    <property type="match status" value="1"/>
</dbReference>
<comment type="caution">
    <text evidence="3">The sequence shown here is derived from an EMBL/GenBank/DDBJ whole genome shotgun (WGS) entry which is preliminary data.</text>
</comment>
<name>A0ABX2ESR4_9BURK</name>
<accession>A0ABX2ESR4</accession>
<dbReference type="PROSITE" id="PS51186">
    <property type="entry name" value="GNAT"/>
    <property type="match status" value="1"/>
</dbReference>
<evidence type="ECO:0000313" key="4">
    <source>
        <dbReference type="Proteomes" id="UP000737171"/>
    </source>
</evidence>
<dbReference type="InterPro" id="IPR016181">
    <property type="entry name" value="Acyl_CoA_acyltransferase"/>
</dbReference>
<dbReference type="CDD" id="cd04301">
    <property type="entry name" value="NAT_SF"/>
    <property type="match status" value="1"/>
</dbReference>
<feature type="domain" description="N-acetyltransferase" evidence="2">
    <location>
        <begin position="1"/>
        <end position="163"/>
    </location>
</feature>
<dbReference type="InterPro" id="IPR000182">
    <property type="entry name" value="GNAT_dom"/>
</dbReference>
<reference evidence="3 4" key="1">
    <citation type="submission" date="2020-05" db="EMBL/GenBank/DDBJ databases">
        <title>Aquincola sp. isolate from soil.</title>
        <authorList>
            <person name="Han J."/>
            <person name="Kim D.-U."/>
        </authorList>
    </citation>
    <scope>NUCLEOTIDE SEQUENCE [LARGE SCALE GENOMIC DNA]</scope>
    <source>
        <strain evidence="3 4">S2</strain>
    </source>
</reference>